<name>A0ACC1L5C4_9FUNG</name>
<feature type="non-terminal residue" evidence="1">
    <location>
        <position position="1"/>
    </location>
</feature>
<evidence type="ECO:0000313" key="1">
    <source>
        <dbReference type="EMBL" id="KAJ2801571.1"/>
    </source>
</evidence>
<keyword evidence="2" id="KW-1185">Reference proteome</keyword>
<comment type="caution">
    <text evidence="1">The sequence shown here is derived from an EMBL/GenBank/DDBJ whole genome shotgun (WGS) entry which is preliminary data.</text>
</comment>
<protein>
    <submittedName>
        <fullName evidence="1">Uncharacterized protein</fullName>
    </submittedName>
</protein>
<dbReference type="EMBL" id="JANBUN010000749">
    <property type="protein sequence ID" value="KAJ2801571.1"/>
    <property type="molecule type" value="Genomic_DNA"/>
</dbReference>
<dbReference type="Proteomes" id="UP001140087">
    <property type="component" value="Unassembled WGS sequence"/>
</dbReference>
<reference evidence="1" key="1">
    <citation type="submission" date="2022-07" db="EMBL/GenBank/DDBJ databases">
        <title>Phylogenomic reconstructions and comparative analyses of Kickxellomycotina fungi.</title>
        <authorList>
            <person name="Reynolds N.K."/>
            <person name="Stajich J.E."/>
            <person name="Barry K."/>
            <person name="Grigoriev I.V."/>
            <person name="Crous P."/>
            <person name="Smith M.E."/>
        </authorList>
    </citation>
    <scope>NUCLEOTIDE SEQUENCE</scope>
    <source>
        <strain evidence="1">BCRC 34780</strain>
    </source>
</reference>
<organism evidence="1 2">
    <name type="scientific">Coemansia helicoidea</name>
    <dbReference type="NCBI Taxonomy" id="1286919"/>
    <lineage>
        <taxon>Eukaryota</taxon>
        <taxon>Fungi</taxon>
        <taxon>Fungi incertae sedis</taxon>
        <taxon>Zoopagomycota</taxon>
        <taxon>Kickxellomycotina</taxon>
        <taxon>Kickxellomycetes</taxon>
        <taxon>Kickxellales</taxon>
        <taxon>Kickxellaceae</taxon>
        <taxon>Coemansia</taxon>
    </lineage>
</organism>
<proteinExistence type="predicted"/>
<gene>
    <name evidence="1" type="ORF">H4R21_002750</name>
</gene>
<sequence>YLSTGSMTMNGSMCKAGAAGDGYYAGYINFSTKYGSALQVINEFIKTGDGAQFSALLSTLRDYASTGNGAVSGLEGFCGAWVAAAKSSVFLDAQTSVVNAVYGAAAIQHAQSRGIRFGLTKAALLDIAIVNGVGAGKNAIDDIVQRADAASTLIENNLSGVNIRVNGKDVDEINWLQTLLNKWLEVNPAAQPHAHVFLDLIAGRQYSFDSKISLTVNGNTGYITFDCSTGAPPRRRR</sequence>
<evidence type="ECO:0000313" key="2">
    <source>
        <dbReference type="Proteomes" id="UP001140087"/>
    </source>
</evidence>
<accession>A0ACC1L5C4</accession>